<comment type="caution">
    <text evidence="1">The sequence shown here is derived from an EMBL/GenBank/DDBJ whole genome shotgun (WGS) entry which is preliminary data.</text>
</comment>
<feature type="non-terminal residue" evidence="1">
    <location>
        <position position="1"/>
    </location>
</feature>
<proteinExistence type="predicted"/>
<keyword evidence="2" id="KW-1185">Reference proteome</keyword>
<gene>
    <name evidence="1" type="ORF">EGW08_004705</name>
</gene>
<sequence>LTIHPSALGKSVSIPTIHPPALYVSVPTIHPSALYVSVPTIHPSALYVSVPTIHPSAYRRIDRLFETATTSNQTQQLQNIADNEIVNSRINNNGFRNYLF</sequence>
<organism evidence="1 2">
    <name type="scientific">Elysia chlorotica</name>
    <name type="common">Eastern emerald elysia</name>
    <name type="synonym">Sea slug</name>
    <dbReference type="NCBI Taxonomy" id="188477"/>
    <lineage>
        <taxon>Eukaryota</taxon>
        <taxon>Metazoa</taxon>
        <taxon>Spiralia</taxon>
        <taxon>Lophotrochozoa</taxon>
        <taxon>Mollusca</taxon>
        <taxon>Gastropoda</taxon>
        <taxon>Heterobranchia</taxon>
        <taxon>Euthyneura</taxon>
        <taxon>Panpulmonata</taxon>
        <taxon>Sacoglossa</taxon>
        <taxon>Placobranchoidea</taxon>
        <taxon>Plakobranchidae</taxon>
        <taxon>Elysia</taxon>
    </lineage>
</organism>
<dbReference type="EMBL" id="RQTK01000108">
    <property type="protein sequence ID" value="RUS87529.1"/>
    <property type="molecule type" value="Genomic_DNA"/>
</dbReference>
<name>A0A433U100_ELYCH</name>
<evidence type="ECO:0000313" key="1">
    <source>
        <dbReference type="EMBL" id="RUS87529.1"/>
    </source>
</evidence>
<evidence type="ECO:0000313" key="2">
    <source>
        <dbReference type="Proteomes" id="UP000271974"/>
    </source>
</evidence>
<accession>A0A433U100</accession>
<protein>
    <submittedName>
        <fullName evidence="1">Uncharacterized protein</fullName>
    </submittedName>
</protein>
<reference evidence="1 2" key="1">
    <citation type="submission" date="2019-01" db="EMBL/GenBank/DDBJ databases">
        <title>A draft genome assembly of the solar-powered sea slug Elysia chlorotica.</title>
        <authorList>
            <person name="Cai H."/>
            <person name="Li Q."/>
            <person name="Fang X."/>
            <person name="Li J."/>
            <person name="Curtis N.E."/>
            <person name="Altenburger A."/>
            <person name="Shibata T."/>
            <person name="Feng M."/>
            <person name="Maeda T."/>
            <person name="Schwartz J.A."/>
            <person name="Shigenobu S."/>
            <person name="Lundholm N."/>
            <person name="Nishiyama T."/>
            <person name="Yang H."/>
            <person name="Hasebe M."/>
            <person name="Li S."/>
            <person name="Pierce S.K."/>
            <person name="Wang J."/>
        </authorList>
    </citation>
    <scope>NUCLEOTIDE SEQUENCE [LARGE SCALE GENOMIC DNA]</scope>
    <source>
        <strain evidence="1">EC2010</strain>
        <tissue evidence="1">Whole organism of an adult</tissue>
    </source>
</reference>
<dbReference type="Proteomes" id="UP000271974">
    <property type="component" value="Unassembled WGS sequence"/>
</dbReference>
<dbReference type="AlphaFoldDB" id="A0A433U100"/>